<gene>
    <name evidence="2" type="ORF">FWILDA_LOCUS14684</name>
</gene>
<feature type="chain" id="PRO_5040980517" evidence="1">
    <location>
        <begin position="21"/>
        <end position="100"/>
    </location>
</feature>
<protein>
    <submittedName>
        <fullName evidence="2">4855_t:CDS:1</fullName>
    </submittedName>
</protein>
<dbReference type="EMBL" id="CAMKVN010006737">
    <property type="protein sequence ID" value="CAI2190655.1"/>
    <property type="molecule type" value="Genomic_DNA"/>
</dbReference>
<feature type="non-terminal residue" evidence="2">
    <location>
        <position position="100"/>
    </location>
</feature>
<sequence>MKFAITIFMLLAYVAIVSQAIGIKNGGGYVREFQAKHEKLMGDLRNTIDELDLRMEHWATAFTGNKFCKLDFVEYMEMKQLIPLDKWMRFHQYGLEMNQY</sequence>
<comment type="caution">
    <text evidence="2">The sequence shown here is derived from an EMBL/GenBank/DDBJ whole genome shotgun (WGS) entry which is preliminary data.</text>
</comment>
<name>A0A9W4T333_9GLOM</name>
<dbReference type="Proteomes" id="UP001153678">
    <property type="component" value="Unassembled WGS sequence"/>
</dbReference>
<keyword evidence="3" id="KW-1185">Reference proteome</keyword>
<organism evidence="2 3">
    <name type="scientific">Funneliformis geosporum</name>
    <dbReference type="NCBI Taxonomy" id="1117311"/>
    <lineage>
        <taxon>Eukaryota</taxon>
        <taxon>Fungi</taxon>
        <taxon>Fungi incertae sedis</taxon>
        <taxon>Mucoromycota</taxon>
        <taxon>Glomeromycotina</taxon>
        <taxon>Glomeromycetes</taxon>
        <taxon>Glomerales</taxon>
        <taxon>Glomeraceae</taxon>
        <taxon>Funneliformis</taxon>
    </lineage>
</organism>
<dbReference type="AlphaFoldDB" id="A0A9W4T333"/>
<evidence type="ECO:0000256" key="1">
    <source>
        <dbReference type="SAM" id="SignalP"/>
    </source>
</evidence>
<proteinExistence type="predicted"/>
<accession>A0A9W4T333</accession>
<reference evidence="2" key="1">
    <citation type="submission" date="2022-08" db="EMBL/GenBank/DDBJ databases">
        <authorList>
            <person name="Kallberg Y."/>
            <person name="Tangrot J."/>
            <person name="Rosling A."/>
        </authorList>
    </citation>
    <scope>NUCLEOTIDE SEQUENCE</scope>
    <source>
        <strain evidence="2">Wild A</strain>
    </source>
</reference>
<keyword evidence="1" id="KW-0732">Signal</keyword>
<evidence type="ECO:0000313" key="2">
    <source>
        <dbReference type="EMBL" id="CAI2190655.1"/>
    </source>
</evidence>
<evidence type="ECO:0000313" key="3">
    <source>
        <dbReference type="Proteomes" id="UP001153678"/>
    </source>
</evidence>
<feature type="signal peptide" evidence="1">
    <location>
        <begin position="1"/>
        <end position="20"/>
    </location>
</feature>
<dbReference type="OrthoDB" id="2387394at2759"/>